<proteinExistence type="predicted"/>
<gene>
    <name evidence="1" type="ORF">P0082_05580</name>
</gene>
<dbReference type="Proteomes" id="UP001228690">
    <property type="component" value="Chromosome"/>
</dbReference>
<dbReference type="EMBL" id="CP123443">
    <property type="protein sequence ID" value="WGK70331.1"/>
    <property type="molecule type" value="Genomic_DNA"/>
</dbReference>
<keyword evidence="2" id="KW-1185">Reference proteome</keyword>
<organism evidence="1 2">
    <name type="scientific">Candidatus Haliotispira prima</name>
    <dbReference type="NCBI Taxonomy" id="3034016"/>
    <lineage>
        <taxon>Bacteria</taxon>
        <taxon>Pseudomonadati</taxon>
        <taxon>Spirochaetota</taxon>
        <taxon>Spirochaetia</taxon>
        <taxon>Spirochaetales</taxon>
        <taxon>Spirochaetaceae</taxon>
        <taxon>Candidatus Haliotispira</taxon>
    </lineage>
</organism>
<dbReference type="RefSeq" id="WP_326928542.1">
    <property type="nucleotide sequence ID" value="NZ_CP123443.1"/>
</dbReference>
<sequence length="293" mass="32634">MLIGCSLDGSPFQIDSDSPFNIDQLKIVDSLRYLPNNPADVTAGDLRFFRNKPWIEINTMSPGFTAANGQDAKFYEDFDIRLTHMKYLVHTRAFATAVGQHTFALKNNNAGRDTIFVLEGLETENYIKSLDKTYHVNPLEVLLMMRNMNYLVDIYRNSQLLTPSGGSYYTAVLGKVGNFQPKLPFLSWDPVSDGGFTHQSTININGKWSGVAISLLMHEVLHNWGYNHPAKEGVALPAKYGDIPYGVQALIDQVYKKTTYEALYLASSASGKLPTLYDSLSKSTLPDSGSKDK</sequence>
<evidence type="ECO:0000313" key="2">
    <source>
        <dbReference type="Proteomes" id="UP001228690"/>
    </source>
</evidence>
<protein>
    <submittedName>
        <fullName evidence="1">Uncharacterized protein</fullName>
    </submittedName>
</protein>
<reference evidence="1 2" key="1">
    <citation type="submission" date="2023-04" db="EMBL/GenBank/DDBJ databases">
        <title>Spirochaete genome identified in red abalone sample constitutes a novel genus.</title>
        <authorList>
            <person name="Sharma S.P."/>
            <person name="Purcell C.M."/>
            <person name="Hyde J.R."/>
            <person name="Severin A.J."/>
        </authorList>
    </citation>
    <scope>NUCLEOTIDE SEQUENCE [LARGE SCALE GENOMIC DNA]</scope>
    <source>
        <strain evidence="1 2">SP-2023</strain>
    </source>
</reference>
<name>A0ABY8MKJ0_9SPIO</name>
<evidence type="ECO:0000313" key="1">
    <source>
        <dbReference type="EMBL" id="WGK70331.1"/>
    </source>
</evidence>
<accession>A0ABY8MKJ0</accession>